<dbReference type="PANTHER" id="PTHR42788:SF21">
    <property type="entry name" value="ABC TRANSPORTER ATP-BINDING PROTEIN"/>
    <property type="match status" value="1"/>
</dbReference>
<dbReference type="InterPro" id="IPR027417">
    <property type="entry name" value="P-loop_NTPase"/>
</dbReference>
<dbReference type="Proteomes" id="UP001337580">
    <property type="component" value="Chromosome"/>
</dbReference>
<dbReference type="EMBL" id="AP027924">
    <property type="protein sequence ID" value="BED92159.1"/>
    <property type="molecule type" value="Genomic_DNA"/>
</dbReference>
<dbReference type="Pfam" id="PF00005">
    <property type="entry name" value="ABC_tran"/>
    <property type="match status" value="1"/>
</dbReference>
<organism evidence="5">
    <name type="scientific">Candidatus Improbicoccus pseudotrichonymphae</name>
    <dbReference type="NCBI Taxonomy" id="3033792"/>
    <lineage>
        <taxon>Bacteria</taxon>
        <taxon>Bacillati</taxon>
        <taxon>Bacillota</taxon>
        <taxon>Clostridia</taxon>
        <taxon>Candidatus Improbicoccus</taxon>
    </lineage>
</organism>
<evidence type="ECO:0000256" key="2">
    <source>
        <dbReference type="ARBA" id="ARBA00022741"/>
    </source>
</evidence>
<keyword evidence="3 5" id="KW-0067">ATP-binding</keyword>
<evidence type="ECO:0000256" key="3">
    <source>
        <dbReference type="ARBA" id="ARBA00022840"/>
    </source>
</evidence>
<evidence type="ECO:0000256" key="1">
    <source>
        <dbReference type="ARBA" id="ARBA00022448"/>
    </source>
</evidence>
<reference evidence="5" key="1">
    <citation type="journal article" date="2023" name="ISME J.">
        <title>Emergence of putative energy parasites within Clostridia revealed by genome analysis of a novel endosymbiotic clade.</title>
        <authorList>
            <person name="Takahashi K."/>
            <person name="Kuwahara H."/>
            <person name="Horikawa Y."/>
            <person name="Izawa K."/>
            <person name="Kato D."/>
            <person name="Inagaki T."/>
            <person name="Yuki M."/>
            <person name="Ohkuma M."/>
            <person name="Hongoh Y."/>
        </authorList>
    </citation>
    <scope>NUCLEOTIDE SEQUENCE</scope>
    <source>
        <strain evidence="5">CfP3-15</strain>
    </source>
</reference>
<dbReference type="SUPFAM" id="SSF52540">
    <property type="entry name" value="P-loop containing nucleoside triphosphate hydrolases"/>
    <property type="match status" value="1"/>
</dbReference>
<protein>
    <submittedName>
        <fullName evidence="5">ABC transporter ATP-binding protein</fullName>
    </submittedName>
</protein>
<dbReference type="CDD" id="cd03293">
    <property type="entry name" value="ABC_NrtD_SsuB_transporters"/>
    <property type="match status" value="1"/>
</dbReference>
<dbReference type="SMART" id="SM00382">
    <property type="entry name" value="AAA"/>
    <property type="match status" value="1"/>
</dbReference>
<dbReference type="InterPro" id="IPR017871">
    <property type="entry name" value="ABC_transporter-like_CS"/>
</dbReference>
<dbReference type="GO" id="GO:0005524">
    <property type="term" value="F:ATP binding"/>
    <property type="evidence" value="ECO:0007669"/>
    <property type="project" value="UniProtKB-KW"/>
</dbReference>
<feature type="domain" description="ABC transporter" evidence="4">
    <location>
        <begin position="4"/>
        <end position="235"/>
    </location>
</feature>
<dbReference type="PROSITE" id="PS50893">
    <property type="entry name" value="ABC_TRANSPORTER_2"/>
    <property type="match status" value="1"/>
</dbReference>
<dbReference type="Gene3D" id="3.40.50.300">
    <property type="entry name" value="P-loop containing nucleotide triphosphate hydrolases"/>
    <property type="match status" value="1"/>
</dbReference>
<proteinExistence type="predicted"/>
<dbReference type="InterPro" id="IPR003439">
    <property type="entry name" value="ABC_transporter-like_ATP-bd"/>
</dbReference>
<dbReference type="AlphaFoldDB" id="A0AA48KZC5"/>
<dbReference type="PANTHER" id="PTHR42788">
    <property type="entry name" value="TAURINE IMPORT ATP-BINDING PROTEIN-RELATED"/>
    <property type="match status" value="1"/>
</dbReference>
<dbReference type="PROSITE" id="PS00211">
    <property type="entry name" value="ABC_TRANSPORTER_1"/>
    <property type="match status" value="1"/>
</dbReference>
<name>A0AA48KZC5_9FIRM</name>
<dbReference type="InterPro" id="IPR050166">
    <property type="entry name" value="ABC_transporter_ATP-bind"/>
</dbReference>
<sequence>MKVIEFEDVSMIYRTLTKEILAIKNINLGINSGEFLTLIGPSGCGKSTIFLLILGLIRPTFGQIRIKGMAPDKHQYNIGCILQQDHLLPWRTIEQNAFLGLEIRKKLTYENKQFVLNLLKRYGLEKFLNFKPSQISGGMKQKVALIRTLAMNPEILLLDEPFSALDSQSKIKISDEIYEIVKKENKTAILITHDIQEAICMSDRIITLSGNPGKIKNVLKIRIERENYLQRIKNKKFNFYFETLWEGIEKNEKKL</sequence>
<keyword evidence="1" id="KW-0813">Transport</keyword>
<dbReference type="KEGG" id="ips:CfP315_0752"/>
<accession>A0AA48KZC5</accession>
<dbReference type="InterPro" id="IPR003593">
    <property type="entry name" value="AAA+_ATPase"/>
</dbReference>
<dbReference type="GO" id="GO:0016887">
    <property type="term" value="F:ATP hydrolysis activity"/>
    <property type="evidence" value="ECO:0007669"/>
    <property type="project" value="InterPro"/>
</dbReference>
<keyword evidence="2" id="KW-0547">Nucleotide-binding</keyword>
<evidence type="ECO:0000259" key="4">
    <source>
        <dbReference type="PROSITE" id="PS50893"/>
    </source>
</evidence>
<gene>
    <name evidence="5" type="ORF">CfP315_0752</name>
</gene>
<evidence type="ECO:0000313" key="5">
    <source>
        <dbReference type="EMBL" id="BED92159.1"/>
    </source>
</evidence>